<sequence length="302" mass="33464">MSKNAQIMSEIAHKVADLMTKHGTDWVKPWQGKGGAAVGLPLNIDTGNRYRGINTFLLMSEGFASRHWGTFKQWSAKGYKIKKGSKSTLIVFWKPLEKTVTREDGSEDVDKFWMLKTYRVFNGEQIEGWEEPRVTVTEVTNNPNTFQDCPSIEEFLAACGVVVNHGGDRAYYAPSVDAVQMPHKASFIGTKTSTPTEAYYSTLAHEATHWTGHASRLDRLKAKRFGDKNYAFEELVAELGAVFLSVQFGISPAPRPDHAAYLNNWIAALKADPKVLFSAASEAQKAIDLMENLAGTEITLAA</sequence>
<name>A0AAX3ZV48_9CAUD</name>
<gene>
    <name evidence="3" type="ORF">CRP804_gp1</name>
</gene>
<evidence type="ECO:0000259" key="1">
    <source>
        <dbReference type="Pfam" id="PF08401"/>
    </source>
</evidence>
<dbReference type="InterPro" id="IPR017113">
    <property type="entry name" value="Antirestriction_ArdC"/>
</dbReference>
<feature type="domain" description="N-terminal" evidence="1">
    <location>
        <begin position="6"/>
        <end position="121"/>
    </location>
</feature>
<dbReference type="Proteomes" id="UP001301871">
    <property type="component" value="Segment"/>
</dbReference>
<keyword evidence="4" id="KW-1185">Reference proteome</keyword>
<dbReference type="GO" id="GO:0003697">
    <property type="term" value="F:single-stranded DNA binding"/>
    <property type="evidence" value="ECO:0007669"/>
    <property type="project" value="InterPro"/>
</dbReference>
<evidence type="ECO:0000313" key="3">
    <source>
        <dbReference type="EMBL" id="WMM94879.1"/>
    </source>
</evidence>
<dbReference type="Pfam" id="PF08401">
    <property type="entry name" value="ArdcN"/>
    <property type="match status" value="1"/>
</dbReference>
<reference evidence="3 4" key="1">
    <citation type="submission" date="2023-08" db="EMBL/GenBank/DDBJ databases">
        <authorList>
            <person name="Du S."/>
            <person name="Wu Z."/>
            <person name="Wu Y."/>
            <person name="Yang M."/>
            <person name="Shao J."/>
            <person name="Liu H."/>
            <person name="Zhao Y."/>
            <person name="Zhang Z."/>
        </authorList>
    </citation>
    <scope>NUCLEOTIDE SEQUENCE [LARGE SCALE GENOMIC DNA]</scope>
</reference>
<dbReference type="InterPro" id="IPR041459">
    <property type="entry name" value="MPTase-PolyVal"/>
</dbReference>
<dbReference type="PIRSF" id="PIRSF037112">
    <property type="entry name" value="Antirestriction_ArdC"/>
    <property type="match status" value="1"/>
</dbReference>
<evidence type="ECO:0000313" key="4">
    <source>
        <dbReference type="Proteomes" id="UP001301871"/>
    </source>
</evidence>
<protein>
    <submittedName>
        <fullName evidence="3">MarR family transcriptional regulator</fullName>
    </submittedName>
</protein>
<dbReference type="InterPro" id="IPR013610">
    <property type="entry name" value="ArdC_N"/>
</dbReference>
<organism evidence="3 4">
    <name type="scientific">Roseobacter phage CRP-804</name>
    <dbReference type="NCBI Taxonomy" id="3072850"/>
    <lineage>
        <taxon>Viruses</taxon>
        <taxon>Duplodnaviria</taxon>
        <taxon>Heunggongvirae</taxon>
        <taxon>Uroviricota</taxon>
        <taxon>Caudoviricetes</taxon>
        <taxon>Autographivirales</taxon>
        <taxon>Autographivirales incertae sedis</taxon>
        <taxon>Triteiavirus</taxon>
        <taxon>Triteiavirus CRP804</taxon>
    </lineage>
</organism>
<proteinExistence type="predicted"/>
<dbReference type="EMBL" id="OR420734">
    <property type="protein sequence ID" value="WMM94879.1"/>
    <property type="molecule type" value="Genomic_DNA"/>
</dbReference>
<accession>A0AAX3ZV48</accession>
<evidence type="ECO:0000259" key="2">
    <source>
        <dbReference type="Pfam" id="PF18818"/>
    </source>
</evidence>
<dbReference type="Pfam" id="PF18818">
    <property type="entry name" value="MPTase-PolyVal"/>
    <property type="match status" value="1"/>
</dbReference>
<feature type="domain" description="Polyvalent protein metallopeptidase" evidence="2">
    <location>
        <begin position="151"/>
        <end position="281"/>
    </location>
</feature>